<dbReference type="Proteomes" id="UP000198860">
    <property type="component" value="Unassembled WGS sequence"/>
</dbReference>
<reference evidence="2" key="1">
    <citation type="submission" date="2016-10" db="EMBL/GenBank/DDBJ databases">
        <authorList>
            <person name="Varghese N."/>
            <person name="Submissions S."/>
        </authorList>
    </citation>
    <scope>NUCLEOTIDE SEQUENCE [LARGE SCALE GENOMIC DNA]</scope>
    <source>
        <strain evidence="2">CGMCC 1.3703</strain>
    </source>
</reference>
<organism evidence="1 2">
    <name type="scientific">Halobacillus aidingensis</name>
    <dbReference type="NCBI Taxonomy" id="240303"/>
    <lineage>
        <taxon>Bacteria</taxon>
        <taxon>Bacillati</taxon>
        <taxon>Bacillota</taxon>
        <taxon>Bacilli</taxon>
        <taxon>Bacillales</taxon>
        <taxon>Bacillaceae</taxon>
        <taxon>Halobacillus</taxon>
    </lineage>
</organism>
<dbReference type="OrthoDB" id="2972598at2"/>
<accession>A0A1H0FXB5</accession>
<gene>
    <name evidence="1" type="ORF">SAMN05421677_102149</name>
</gene>
<sequence length="75" mass="8903">MNIKNIYDRLNNEKIVGMYYKVLTEIFNGTLSDVMFNEVDLLETIAAKRGIQLSYFRFQEHMNSPSKVMILIRFH</sequence>
<dbReference type="RefSeq" id="WP_089650930.1">
    <property type="nucleotide sequence ID" value="NZ_FNIZ01000002.1"/>
</dbReference>
<keyword evidence="2" id="KW-1185">Reference proteome</keyword>
<dbReference type="EMBL" id="FNIZ01000002">
    <property type="protein sequence ID" value="SDN99275.1"/>
    <property type="molecule type" value="Genomic_DNA"/>
</dbReference>
<dbReference type="AlphaFoldDB" id="A0A1H0FXB5"/>
<proteinExistence type="predicted"/>
<evidence type="ECO:0000313" key="1">
    <source>
        <dbReference type="EMBL" id="SDN99275.1"/>
    </source>
</evidence>
<name>A0A1H0FXB5_HALAD</name>
<evidence type="ECO:0000313" key="2">
    <source>
        <dbReference type="Proteomes" id="UP000198860"/>
    </source>
</evidence>
<protein>
    <submittedName>
        <fullName evidence="1">Uncharacterized protein</fullName>
    </submittedName>
</protein>